<feature type="region of interest" description="Disordered" evidence="1">
    <location>
        <begin position="1"/>
        <end position="48"/>
    </location>
</feature>
<evidence type="ECO:0000313" key="3">
    <source>
        <dbReference type="EMBL" id="QRP70125.1"/>
    </source>
</evidence>
<protein>
    <submittedName>
        <fullName evidence="3">Uncharacterized protein</fullName>
    </submittedName>
</protein>
<keyword evidence="2" id="KW-0812">Transmembrane</keyword>
<keyword evidence="2" id="KW-1133">Transmembrane helix</keyword>
<keyword evidence="2" id="KW-0472">Membrane</keyword>
<reference evidence="3" key="1">
    <citation type="submission" date="2021-02" db="EMBL/GenBank/DDBJ databases">
        <title>FDA dAtabase for Regulatory Grade micrObial Sequences (FDA-ARGOS): Supporting development and validation of Infectious Disease Dx tests.</title>
        <authorList>
            <person name="Sproer C."/>
            <person name="Gronow S."/>
            <person name="Severitt S."/>
            <person name="Schroder I."/>
            <person name="Tallon L."/>
            <person name="Sadzewicz L."/>
            <person name="Zhao X."/>
            <person name="Boylan J."/>
            <person name="Ott S."/>
            <person name="Bowen H."/>
            <person name="Vavikolanu K."/>
            <person name="Mehta A."/>
            <person name="Aluvathingal J."/>
            <person name="Nadendla S."/>
            <person name="Lowell S."/>
            <person name="Myers T."/>
            <person name="Yan Y."/>
            <person name="Sichtig H."/>
        </authorList>
    </citation>
    <scope>NUCLEOTIDE SEQUENCE</scope>
    <source>
        <strain evidence="3">FDAARGOS_1191</strain>
    </source>
</reference>
<accession>A0AAX1L6T0</accession>
<dbReference type="EMBL" id="CP069534">
    <property type="protein sequence ID" value="QRP70125.1"/>
    <property type="molecule type" value="Genomic_DNA"/>
</dbReference>
<proteinExistence type="predicted"/>
<evidence type="ECO:0000256" key="2">
    <source>
        <dbReference type="SAM" id="Phobius"/>
    </source>
</evidence>
<feature type="compositionally biased region" description="Low complexity" evidence="1">
    <location>
        <begin position="24"/>
        <end position="44"/>
    </location>
</feature>
<dbReference type="Proteomes" id="UP000617681">
    <property type="component" value="Chromosome"/>
</dbReference>
<evidence type="ECO:0000256" key="1">
    <source>
        <dbReference type="SAM" id="MobiDB-lite"/>
    </source>
</evidence>
<dbReference type="RefSeq" id="WP_141759609.1">
    <property type="nucleotide sequence ID" value="NZ_CP069534.1"/>
</dbReference>
<evidence type="ECO:0000313" key="4">
    <source>
        <dbReference type="Proteomes" id="UP000617681"/>
    </source>
</evidence>
<gene>
    <name evidence="3" type="ORF">I6J21_10120</name>
</gene>
<feature type="transmembrane region" description="Helical" evidence="2">
    <location>
        <begin position="56"/>
        <end position="75"/>
    </location>
</feature>
<organism evidence="3 4">
    <name type="scientific">Corynebacterium glucuronolyticum</name>
    <dbReference type="NCBI Taxonomy" id="39791"/>
    <lineage>
        <taxon>Bacteria</taxon>
        <taxon>Bacillati</taxon>
        <taxon>Actinomycetota</taxon>
        <taxon>Actinomycetes</taxon>
        <taxon>Mycobacteriales</taxon>
        <taxon>Corynebacteriaceae</taxon>
        <taxon>Corynebacterium</taxon>
    </lineage>
</organism>
<name>A0AAX1L6T0_9CORY</name>
<sequence>MSNRWGAKPPDSQWGTPPPPPSNPQRGPEGPQTRAMPQQSQSQPHTSTARRIPVKLIAIVVAVVVLIAVGVFAAIRLTTPPNCSHPGLGNIEEQGYTVSYCNGTWALMSPRDPEIQGDREFLFAWDGEKWIGYDRNISQNGSATCFQEPGLREDGAPERLIKKVKLCP</sequence>
<dbReference type="AlphaFoldDB" id="A0AAX1L6T0"/>